<dbReference type="GO" id="GO:0016791">
    <property type="term" value="F:phosphatase activity"/>
    <property type="evidence" value="ECO:0007669"/>
    <property type="project" value="TreeGrafter"/>
</dbReference>
<dbReference type="GO" id="GO:0005737">
    <property type="term" value="C:cytoplasm"/>
    <property type="evidence" value="ECO:0007669"/>
    <property type="project" value="TreeGrafter"/>
</dbReference>
<reference evidence="2 3" key="1">
    <citation type="journal article" date="2016" name="Nat. Commun.">
        <title>Thousands of microbial genomes shed light on interconnected biogeochemical processes in an aquifer system.</title>
        <authorList>
            <person name="Anantharaman K."/>
            <person name="Brown C.T."/>
            <person name="Hug L.A."/>
            <person name="Sharon I."/>
            <person name="Castelle C.J."/>
            <person name="Probst A.J."/>
            <person name="Thomas B.C."/>
            <person name="Singh A."/>
            <person name="Wilkins M.J."/>
            <person name="Karaoz U."/>
            <person name="Brodie E.L."/>
            <person name="Williams K.H."/>
            <person name="Hubbard S.S."/>
            <person name="Banfield J.F."/>
        </authorList>
    </citation>
    <scope>NUCLEOTIDE SEQUENCE [LARGE SCALE GENOMIC DNA]</scope>
</reference>
<protein>
    <recommendedName>
        <fullName evidence="1">Calcineurin-like phosphoesterase domain-containing protein</fullName>
    </recommendedName>
</protein>
<dbReference type="PANTHER" id="PTHR42850:SF4">
    <property type="entry name" value="ZINC-DEPENDENT ENDOPOLYPHOSPHATASE"/>
    <property type="match status" value="1"/>
</dbReference>
<dbReference type="SUPFAM" id="SSF56300">
    <property type="entry name" value="Metallo-dependent phosphatases"/>
    <property type="match status" value="1"/>
</dbReference>
<dbReference type="PANTHER" id="PTHR42850">
    <property type="entry name" value="METALLOPHOSPHOESTERASE"/>
    <property type="match status" value="1"/>
</dbReference>
<dbReference type="AlphaFoldDB" id="A0A1F6GSS2"/>
<evidence type="ECO:0000313" key="3">
    <source>
        <dbReference type="Proteomes" id="UP000177583"/>
    </source>
</evidence>
<comment type="caution">
    <text evidence="2">The sequence shown here is derived from an EMBL/GenBank/DDBJ whole genome shotgun (WGS) entry which is preliminary data.</text>
</comment>
<dbReference type="Gene3D" id="3.60.21.10">
    <property type="match status" value="1"/>
</dbReference>
<feature type="domain" description="Calcineurin-like phosphoesterase" evidence="1">
    <location>
        <begin position="4"/>
        <end position="171"/>
    </location>
</feature>
<evidence type="ECO:0000313" key="2">
    <source>
        <dbReference type="EMBL" id="OGH01128.1"/>
    </source>
</evidence>
<accession>A0A1F6GSS2</accession>
<dbReference type="EMBL" id="MFNF01000039">
    <property type="protein sequence ID" value="OGH01128.1"/>
    <property type="molecule type" value="Genomic_DNA"/>
</dbReference>
<proteinExistence type="predicted"/>
<evidence type="ECO:0000259" key="1">
    <source>
        <dbReference type="Pfam" id="PF00149"/>
    </source>
</evidence>
<dbReference type="InterPro" id="IPR029052">
    <property type="entry name" value="Metallo-depent_PP-like"/>
</dbReference>
<dbReference type="Proteomes" id="UP000177583">
    <property type="component" value="Unassembled WGS sequence"/>
</dbReference>
<dbReference type="InterPro" id="IPR004843">
    <property type="entry name" value="Calcineurin-like_PHP"/>
</dbReference>
<name>A0A1F6GSS2_9PROT</name>
<gene>
    <name evidence="2" type="ORF">A2557_02740</name>
</gene>
<dbReference type="InterPro" id="IPR050126">
    <property type="entry name" value="Ap4A_hydrolase"/>
</dbReference>
<sequence length="234" mass="25997">MDKRTILVGDVHGCAEELSLLAQKVGYKPGQDEMILVGDLVNRGPDSLGAWELFQDLKARSVVGNHELHLIRDAAGIEVKKRWIEGFKARFGDRFAAYLAEIRSWPLYLEREEFLVVHAGLWPGKHPQDTDPKALTSIRTWDGTGEDLQSESNPPWFDFYTGKKLVVFGHWAKLGGVVRPNVVGLDTGCVYGKKLTALVLPEKELVSVEALAVHCPITSHDWVDLNVTKNNGAS</sequence>
<organism evidence="2 3">
    <name type="scientific">Candidatus Lambdaproteobacteria bacterium RIFOXYD2_FULL_56_26</name>
    <dbReference type="NCBI Taxonomy" id="1817773"/>
    <lineage>
        <taxon>Bacteria</taxon>
        <taxon>Pseudomonadati</taxon>
        <taxon>Pseudomonadota</taxon>
        <taxon>Candidatus Lambdaproteobacteria</taxon>
    </lineage>
</organism>
<dbReference type="Pfam" id="PF00149">
    <property type="entry name" value="Metallophos"/>
    <property type="match status" value="1"/>
</dbReference>